<dbReference type="AlphaFoldDB" id="A0AAE0BU77"/>
<protein>
    <submittedName>
        <fullName evidence="2">Uncharacterized protein</fullName>
    </submittedName>
</protein>
<reference evidence="2 3" key="1">
    <citation type="journal article" date="2015" name="Genome Biol. Evol.">
        <title>Comparative Genomics of a Bacterivorous Green Alga Reveals Evolutionary Causalities and Consequences of Phago-Mixotrophic Mode of Nutrition.</title>
        <authorList>
            <person name="Burns J.A."/>
            <person name="Paasch A."/>
            <person name="Narechania A."/>
            <person name="Kim E."/>
        </authorList>
    </citation>
    <scope>NUCLEOTIDE SEQUENCE [LARGE SCALE GENOMIC DNA]</scope>
    <source>
        <strain evidence="2 3">PLY_AMNH</strain>
    </source>
</reference>
<name>A0AAE0BU77_9CHLO</name>
<dbReference type="Proteomes" id="UP001190700">
    <property type="component" value="Unassembled WGS sequence"/>
</dbReference>
<keyword evidence="3" id="KW-1185">Reference proteome</keyword>
<evidence type="ECO:0000313" key="2">
    <source>
        <dbReference type="EMBL" id="KAK3242014.1"/>
    </source>
</evidence>
<sequence>MVSHKDIPRSRFLAGTLVAAQMKRGWFVLCWGPVDASETEQRCSLLRLNRLQPIKEKHIPCPPGNSDELFMKECWRLQQLYNFSPTEEGQRPVRPYNAEEQTDQNRNRSEFTLEPGGAPSERVVSKKRKDPPSGKTSSRRTRARAPPRCTESRSVQEIDRGDEHTSPAAVVVPRRPRDRAPWGVPRTLQLDDPVPARDFLGEALQTELEPPSLLRARTPRGAPRPWTSETQPATPDNPTPESAPESVVQDSTPQQHGFAIATNNPNLTPNPAAQQPPRAPSPLATLPLASDDGVSQVVAQLQQSQQELLERQAAAHQEEMRQQQAWFQQQLVTLQSQTVHAPGPVQEPSVTSHQVLPLGGGVPNFVPPATIAGGSVNSGPALSSYPLTNPGFSGAPTPSVTTQYPYPAGSQSYQRMLMPPPAYPTELPVRSPYPTGGDYVSPREIAMQNELLRQNETAYRERMQAIEDRELELARARATERFKQEQRRWGGF</sequence>
<evidence type="ECO:0000256" key="1">
    <source>
        <dbReference type="SAM" id="MobiDB-lite"/>
    </source>
</evidence>
<feature type="compositionally biased region" description="Low complexity" evidence="1">
    <location>
        <begin position="259"/>
        <end position="284"/>
    </location>
</feature>
<evidence type="ECO:0000313" key="3">
    <source>
        <dbReference type="Proteomes" id="UP001190700"/>
    </source>
</evidence>
<feature type="compositionally biased region" description="Polar residues" evidence="1">
    <location>
        <begin position="227"/>
        <end position="240"/>
    </location>
</feature>
<dbReference type="EMBL" id="LGRX02033262">
    <property type="protein sequence ID" value="KAK3242014.1"/>
    <property type="molecule type" value="Genomic_DNA"/>
</dbReference>
<organism evidence="2 3">
    <name type="scientific">Cymbomonas tetramitiformis</name>
    <dbReference type="NCBI Taxonomy" id="36881"/>
    <lineage>
        <taxon>Eukaryota</taxon>
        <taxon>Viridiplantae</taxon>
        <taxon>Chlorophyta</taxon>
        <taxon>Pyramimonadophyceae</taxon>
        <taxon>Pyramimonadales</taxon>
        <taxon>Pyramimonadaceae</taxon>
        <taxon>Cymbomonas</taxon>
    </lineage>
</organism>
<feature type="region of interest" description="Disordered" evidence="1">
    <location>
        <begin position="86"/>
        <end position="288"/>
    </location>
</feature>
<comment type="caution">
    <text evidence="2">The sequence shown here is derived from an EMBL/GenBank/DDBJ whole genome shotgun (WGS) entry which is preliminary data.</text>
</comment>
<feature type="compositionally biased region" description="Basic and acidic residues" evidence="1">
    <location>
        <begin position="150"/>
        <end position="165"/>
    </location>
</feature>
<proteinExistence type="predicted"/>
<accession>A0AAE0BU77</accession>
<gene>
    <name evidence="2" type="ORF">CYMTET_48278</name>
</gene>